<organism evidence="2 3">
    <name type="scientific">Riccia sorocarpa</name>
    <dbReference type="NCBI Taxonomy" id="122646"/>
    <lineage>
        <taxon>Eukaryota</taxon>
        <taxon>Viridiplantae</taxon>
        <taxon>Streptophyta</taxon>
        <taxon>Embryophyta</taxon>
        <taxon>Marchantiophyta</taxon>
        <taxon>Marchantiopsida</taxon>
        <taxon>Marchantiidae</taxon>
        <taxon>Marchantiales</taxon>
        <taxon>Ricciaceae</taxon>
        <taxon>Riccia</taxon>
    </lineage>
</organism>
<gene>
    <name evidence="2" type="ORF">R1sor_010028</name>
</gene>
<feature type="signal peptide" evidence="1">
    <location>
        <begin position="1"/>
        <end position="32"/>
    </location>
</feature>
<name>A0ABD3I0G0_9MARC</name>
<feature type="chain" id="PRO_5044763983" evidence="1">
    <location>
        <begin position="33"/>
        <end position="165"/>
    </location>
</feature>
<reference evidence="2 3" key="1">
    <citation type="submission" date="2024-09" db="EMBL/GenBank/DDBJ databases">
        <title>Chromosome-scale assembly of Riccia sorocarpa.</title>
        <authorList>
            <person name="Paukszto L."/>
        </authorList>
    </citation>
    <scope>NUCLEOTIDE SEQUENCE [LARGE SCALE GENOMIC DNA]</scope>
    <source>
        <strain evidence="2">LP-2024</strain>
        <tissue evidence="2">Aerial parts of the thallus</tissue>
    </source>
</reference>
<evidence type="ECO:0000313" key="2">
    <source>
        <dbReference type="EMBL" id="KAL3695952.1"/>
    </source>
</evidence>
<dbReference type="Proteomes" id="UP001633002">
    <property type="component" value="Unassembled WGS sequence"/>
</dbReference>
<dbReference type="AlphaFoldDB" id="A0ABD3I0G0"/>
<evidence type="ECO:0000313" key="3">
    <source>
        <dbReference type="Proteomes" id="UP001633002"/>
    </source>
</evidence>
<dbReference type="EMBL" id="JBJQOH010000002">
    <property type="protein sequence ID" value="KAL3695952.1"/>
    <property type="molecule type" value="Genomic_DNA"/>
</dbReference>
<protein>
    <submittedName>
        <fullName evidence="2">Uncharacterized protein</fullName>
    </submittedName>
</protein>
<comment type="caution">
    <text evidence="2">The sequence shown here is derived from an EMBL/GenBank/DDBJ whole genome shotgun (WGS) entry which is preliminary data.</text>
</comment>
<keyword evidence="3" id="KW-1185">Reference proteome</keyword>
<evidence type="ECO:0000256" key="1">
    <source>
        <dbReference type="SAM" id="SignalP"/>
    </source>
</evidence>
<keyword evidence="1" id="KW-0732">Signal</keyword>
<proteinExistence type="predicted"/>
<sequence>MESFASMGSTIVLCGLILNIELLASSFEVVSSDDVRLRSIGDACCCGTPRFGEARISVASDSSDSGATNILLSITGAPADADDRLRSCFFLAGKLWQQYKIEGIIWYRMPIYTKTEWKKLKPEEHEVFKRGWALEAAKIAMNDDGSLAFPKLAPWRTRPEKKRRA</sequence>
<accession>A0ABD3I0G0</accession>